<dbReference type="Pfam" id="PF00285">
    <property type="entry name" value="Citrate_synt"/>
    <property type="match status" value="1"/>
</dbReference>
<dbReference type="PANTHER" id="PTHR42871:SF1">
    <property type="entry name" value="CITRATE SYNTHASE"/>
    <property type="match status" value="1"/>
</dbReference>
<keyword evidence="2 3" id="KW-0808">Transferase</keyword>
<dbReference type="GeneID" id="25740033"/>
<dbReference type="PANTHER" id="PTHR42871">
    <property type="entry name" value="CITRATE SYNTHASE"/>
    <property type="match status" value="1"/>
</dbReference>
<dbReference type="InterPro" id="IPR016143">
    <property type="entry name" value="Citrate_synth-like_sm_a-sub"/>
</dbReference>
<dbReference type="PROSITE" id="PS00480">
    <property type="entry name" value="CITRATE_SYNTHASE"/>
    <property type="match status" value="1"/>
</dbReference>
<dbReference type="RefSeq" id="XP_013899822.1">
    <property type="nucleotide sequence ID" value="XM_014044368.1"/>
</dbReference>
<dbReference type="STRING" id="145388.A0A0D2JNS7"/>
<keyword evidence="4" id="KW-0012">Acyltransferase</keyword>
<evidence type="ECO:0000256" key="1">
    <source>
        <dbReference type="ARBA" id="ARBA00010566"/>
    </source>
</evidence>
<dbReference type="KEGG" id="mng:MNEG_7157"/>
<sequence>MGFGHRVYKTYDPRSRIMKQICEQVLEQTGAINDPLLEIAMELEQIAVRDDYFVKRNLYPNVDFYSGIVLRALDIPVSMYTVIFAVARTVGWVSQWKEMVSEDTSKITRPRQMYMGHLERQFVAVARRGDASVIPNSCDLDSLLEDTAVYADGPYKRAVSVRAARVGV</sequence>
<dbReference type="AlphaFoldDB" id="A0A0D2JNS7"/>
<name>A0A0D2JNS7_9CHLO</name>
<dbReference type="InterPro" id="IPR016142">
    <property type="entry name" value="Citrate_synth-like_lrg_a-sub"/>
</dbReference>
<evidence type="ECO:0000256" key="3">
    <source>
        <dbReference type="RuleBase" id="RU000441"/>
    </source>
</evidence>
<keyword evidence="5" id="KW-1185">Reference proteome</keyword>
<evidence type="ECO:0000256" key="2">
    <source>
        <dbReference type="ARBA" id="ARBA00022679"/>
    </source>
</evidence>
<dbReference type="InterPro" id="IPR002020">
    <property type="entry name" value="Citrate_synthase"/>
</dbReference>
<comment type="similarity">
    <text evidence="1 3">Belongs to the citrate synthase family.</text>
</comment>
<organism evidence="4 5">
    <name type="scientific">Monoraphidium neglectum</name>
    <dbReference type="NCBI Taxonomy" id="145388"/>
    <lineage>
        <taxon>Eukaryota</taxon>
        <taxon>Viridiplantae</taxon>
        <taxon>Chlorophyta</taxon>
        <taxon>core chlorophytes</taxon>
        <taxon>Chlorophyceae</taxon>
        <taxon>CS clade</taxon>
        <taxon>Sphaeropleales</taxon>
        <taxon>Selenastraceae</taxon>
        <taxon>Monoraphidium</taxon>
    </lineage>
</organism>
<protein>
    <recommendedName>
        <fullName evidence="3">Citrate synthase</fullName>
    </recommendedName>
</protein>
<dbReference type="PRINTS" id="PR00143">
    <property type="entry name" value="CITRTSNTHASE"/>
</dbReference>
<gene>
    <name evidence="4" type="ORF">MNEG_7157</name>
</gene>
<reference evidence="4 5" key="1">
    <citation type="journal article" date="2013" name="BMC Genomics">
        <title>Reconstruction of the lipid metabolism for the microalga Monoraphidium neglectum from its genome sequence reveals characteristics suitable for biofuel production.</title>
        <authorList>
            <person name="Bogen C."/>
            <person name="Al-Dilaimi A."/>
            <person name="Albersmeier A."/>
            <person name="Wichmann J."/>
            <person name="Grundmann M."/>
            <person name="Rupp O."/>
            <person name="Lauersen K.J."/>
            <person name="Blifernez-Klassen O."/>
            <person name="Kalinowski J."/>
            <person name="Goesmann A."/>
            <person name="Mussgnug J.H."/>
            <person name="Kruse O."/>
        </authorList>
    </citation>
    <scope>NUCLEOTIDE SEQUENCE [LARGE SCALE GENOMIC DNA]</scope>
    <source>
        <strain evidence="4 5">SAG 48.87</strain>
    </source>
</reference>
<proteinExistence type="inferred from homology"/>
<dbReference type="EMBL" id="KK101461">
    <property type="protein sequence ID" value="KIZ00803.1"/>
    <property type="molecule type" value="Genomic_DNA"/>
</dbReference>
<dbReference type="SUPFAM" id="SSF48256">
    <property type="entry name" value="Citrate synthase"/>
    <property type="match status" value="1"/>
</dbReference>
<evidence type="ECO:0000313" key="5">
    <source>
        <dbReference type="Proteomes" id="UP000054498"/>
    </source>
</evidence>
<dbReference type="InterPro" id="IPR036969">
    <property type="entry name" value="Citrate_synthase_sf"/>
</dbReference>
<dbReference type="Proteomes" id="UP000054498">
    <property type="component" value="Unassembled WGS sequence"/>
</dbReference>
<accession>A0A0D2JNS7</accession>
<dbReference type="InterPro" id="IPR019810">
    <property type="entry name" value="Citrate_synthase_AS"/>
</dbReference>
<dbReference type="Gene3D" id="1.10.230.10">
    <property type="entry name" value="Cytochrome P450-Terp, domain 2"/>
    <property type="match status" value="1"/>
</dbReference>
<dbReference type="OrthoDB" id="435022at2759"/>
<evidence type="ECO:0000313" key="4">
    <source>
        <dbReference type="EMBL" id="KIZ00803.1"/>
    </source>
</evidence>
<dbReference type="Gene3D" id="1.10.580.10">
    <property type="entry name" value="Citrate Synthase, domain 1"/>
    <property type="match status" value="1"/>
</dbReference>
<dbReference type="GO" id="GO:0046912">
    <property type="term" value="F:acyltransferase activity, acyl groups converted into alkyl on transfer"/>
    <property type="evidence" value="ECO:0007669"/>
    <property type="project" value="InterPro"/>
</dbReference>